<evidence type="ECO:0000256" key="11">
    <source>
        <dbReference type="SAM" id="SignalP"/>
    </source>
</evidence>
<evidence type="ECO:0000256" key="5">
    <source>
        <dbReference type="ARBA" id="ARBA00022729"/>
    </source>
</evidence>
<accession>A0A2T9IX08</accession>
<evidence type="ECO:0000256" key="7">
    <source>
        <dbReference type="ARBA" id="ARBA00023136"/>
    </source>
</evidence>
<comment type="similarity">
    <text evidence="9">Belongs to the TonB-dependent receptor family.</text>
</comment>
<dbReference type="SUPFAM" id="SSF56935">
    <property type="entry name" value="Porins"/>
    <property type="match status" value="1"/>
</dbReference>
<feature type="chain" id="PRO_5015408406" evidence="11">
    <location>
        <begin position="38"/>
        <end position="916"/>
    </location>
</feature>
<gene>
    <name evidence="14" type="ORF">DDF65_24055</name>
</gene>
<dbReference type="PROSITE" id="PS52016">
    <property type="entry name" value="TONB_DEPENDENT_REC_3"/>
    <property type="match status" value="1"/>
</dbReference>
<dbReference type="CDD" id="cd01347">
    <property type="entry name" value="ligand_gated_channel"/>
    <property type="match status" value="1"/>
</dbReference>
<evidence type="ECO:0000256" key="2">
    <source>
        <dbReference type="ARBA" id="ARBA00022448"/>
    </source>
</evidence>
<keyword evidence="14" id="KW-0675">Receptor</keyword>
<dbReference type="InterPro" id="IPR010104">
    <property type="entry name" value="TonB_rcpt_bac"/>
</dbReference>
<dbReference type="Gene3D" id="2.170.130.10">
    <property type="entry name" value="TonB-dependent receptor, plug domain"/>
    <property type="match status" value="1"/>
</dbReference>
<dbReference type="InterPro" id="IPR041700">
    <property type="entry name" value="OMP_b-brl_3"/>
</dbReference>
<dbReference type="Pfam" id="PF14905">
    <property type="entry name" value="OMP_b-brl_3"/>
    <property type="match status" value="1"/>
</dbReference>
<dbReference type="InterPro" id="IPR036942">
    <property type="entry name" value="Beta-barrel_TonB_sf"/>
</dbReference>
<dbReference type="InterPro" id="IPR010917">
    <property type="entry name" value="TonB_rcpt_CS"/>
</dbReference>
<dbReference type="Gene3D" id="2.40.170.20">
    <property type="entry name" value="TonB-dependent receptor, beta-barrel domain"/>
    <property type="match status" value="1"/>
</dbReference>
<dbReference type="GO" id="GO:0009279">
    <property type="term" value="C:cell outer membrane"/>
    <property type="evidence" value="ECO:0007669"/>
    <property type="project" value="UniProtKB-SubCell"/>
</dbReference>
<dbReference type="PANTHER" id="PTHR40980:SF3">
    <property type="entry name" value="TONB-DEPENDENT RECEPTOR-LIKE BETA-BARREL DOMAIN-CONTAINING PROTEIN"/>
    <property type="match status" value="1"/>
</dbReference>
<reference evidence="14 15" key="1">
    <citation type="submission" date="2018-04" db="EMBL/GenBank/DDBJ databases">
        <title>The genome sequence of Caulobacter sp. 736.</title>
        <authorList>
            <person name="Gao J."/>
            <person name="Sun J."/>
        </authorList>
    </citation>
    <scope>NUCLEOTIDE SEQUENCE [LARGE SCALE GENOMIC DNA]</scope>
    <source>
        <strain evidence="14 15">736</strain>
    </source>
</reference>
<evidence type="ECO:0000256" key="1">
    <source>
        <dbReference type="ARBA" id="ARBA00004571"/>
    </source>
</evidence>
<feature type="signal peptide" evidence="11">
    <location>
        <begin position="1"/>
        <end position="37"/>
    </location>
</feature>
<dbReference type="NCBIfam" id="TIGR01782">
    <property type="entry name" value="TonB-Xanth-Caul"/>
    <property type="match status" value="1"/>
</dbReference>
<comment type="subcellular location">
    <subcellularLocation>
        <location evidence="1 9">Cell outer membrane</location>
        <topology evidence="1 9">Multi-pass membrane protein</topology>
    </subcellularLocation>
</comment>
<comment type="caution">
    <text evidence="14">The sequence shown here is derived from an EMBL/GenBank/DDBJ whole genome shotgun (WGS) entry which is preliminary data.</text>
</comment>
<protein>
    <submittedName>
        <fullName evidence="14">TonB-dependent receptor</fullName>
    </submittedName>
</protein>
<name>A0A2T9IX08_9CAUL</name>
<feature type="domain" description="TonB-dependent receptor plug" evidence="12">
    <location>
        <begin position="72"/>
        <end position="171"/>
    </location>
</feature>
<evidence type="ECO:0000256" key="3">
    <source>
        <dbReference type="ARBA" id="ARBA00022452"/>
    </source>
</evidence>
<organism evidence="14 15">
    <name type="scientific">Caulobacter radicis</name>
    <dbReference type="NCBI Taxonomy" id="2172650"/>
    <lineage>
        <taxon>Bacteria</taxon>
        <taxon>Pseudomonadati</taxon>
        <taxon>Pseudomonadota</taxon>
        <taxon>Alphaproteobacteria</taxon>
        <taxon>Caulobacterales</taxon>
        <taxon>Caulobacteraceae</taxon>
        <taxon>Caulobacter</taxon>
    </lineage>
</organism>
<keyword evidence="4 9" id="KW-0812">Transmembrane</keyword>
<evidence type="ECO:0000259" key="12">
    <source>
        <dbReference type="Pfam" id="PF07715"/>
    </source>
</evidence>
<keyword evidence="3 9" id="KW-1134">Transmembrane beta strand</keyword>
<evidence type="ECO:0000259" key="13">
    <source>
        <dbReference type="Pfam" id="PF14905"/>
    </source>
</evidence>
<evidence type="ECO:0000256" key="10">
    <source>
        <dbReference type="PROSITE-ProRule" id="PRU10144"/>
    </source>
</evidence>
<proteinExistence type="inferred from homology"/>
<dbReference type="Proteomes" id="UP000244913">
    <property type="component" value="Unassembled WGS sequence"/>
</dbReference>
<dbReference type="InterPro" id="IPR012910">
    <property type="entry name" value="Plug_dom"/>
</dbReference>
<evidence type="ECO:0000256" key="4">
    <source>
        <dbReference type="ARBA" id="ARBA00022692"/>
    </source>
</evidence>
<keyword evidence="6" id="KW-0798">TonB box</keyword>
<feature type="short sequence motif" description="TonB C-terminal box" evidence="10">
    <location>
        <begin position="899"/>
        <end position="916"/>
    </location>
</feature>
<dbReference type="PANTHER" id="PTHR40980">
    <property type="entry name" value="PLUG DOMAIN-CONTAINING PROTEIN"/>
    <property type="match status" value="1"/>
</dbReference>
<keyword evidence="7 9" id="KW-0472">Membrane</keyword>
<evidence type="ECO:0000256" key="8">
    <source>
        <dbReference type="ARBA" id="ARBA00023237"/>
    </source>
</evidence>
<evidence type="ECO:0000313" key="14">
    <source>
        <dbReference type="EMBL" id="PVM71485.1"/>
    </source>
</evidence>
<evidence type="ECO:0000313" key="15">
    <source>
        <dbReference type="Proteomes" id="UP000244913"/>
    </source>
</evidence>
<evidence type="ECO:0000256" key="6">
    <source>
        <dbReference type="ARBA" id="ARBA00023077"/>
    </source>
</evidence>
<dbReference type="InterPro" id="IPR039426">
    <property type="entry name" value="TonB-dep_rcpt-like"/>
</dbReference>
<keyword evidence="8 9" id="KW-0998">Cell outer membrane</keyword>
<dbReference type="InterPro" id="IPR037066">
    <property type="entry name" value="Plug_dom_sf"/>
</dbReference>
<dbReference type="EMBL" id="QDKP01000066">
    <property type="protein sequence ID" value="PVM71485.1"/>
    <property type="molecule type" value="Genomic_DNA"/>
</dbReference>
<keyword evidence="15" id="KW-1185">Reference proteome</keyword>
<feature type="domain" description="Outer membrane protein beta-barrel" evidence="13">
    <location>
        <begin position="619"/>
        <end position="798"/>
    </location>
</feature>
<sequence>MHHAHSAARARAGAQRFKQLAYASAGALSLLAGAAHAQDAAPTQENTAVDEVVVTGYRRSLEKSAEIKRREVGVVEAVSAEDIGKLPDVSIAESLARLPGLTGQRVNGRVQVISIRGLSPDFSTTLLNGRQQVSAGDNRAAEFDQYPSELLNSVVVYKTSNAALIGQGLSGTVDMRTVRPLDQKGRVMTLNARREISDLDKANADGSKSGYRFSASYIDQFADGAIGVALGYAHLDSPTQVQQYKAWYWEQPAQFTGANAGAYSLGGQEIFATNRDQVRDGYMGVLEWRPNDKLHSTLDLFYSTFDQKEVRRGMQWFSSPSTPDATVFLNPGFTKVGNSLINTSGTATNVTPIVRNDRNTRKDEQFALGWNTSYVSGATTYTADIGYSKVERREQILETYAGYGPIRTFDNIGYDLTFNGVGKYTTGLDYADASRMQLGDPAAWGGWGHDGAIRFPEVEDRMFTGDFRIDHDVSETRLGGFLSSVQAGINYADRKKDKTVSDNDLFLKNGRAPTTVASQYLLAPASLSFAGIDQVLAINLQKALPVYYDIVPIGNADDYNKDWKIQERLTTAYLMAKIDTHVGALPIKGDIGLQYISTKQESTGYTVSGGTAQAPSLVTVEDTYDELLPSLNLTAEPVENLYVRFGVAKTSARPRLDDMRASITAGVDALTFRWSGSGGNPYLKPWKATAFDLSVEKYFAPGTYIAVAGYYKDLETYIYNKSVDYDFSNVPNTGTVTPISNIGLLTRPENGEGGKLYGYEISGAVDFGLITPWLQGFGFVGSMSHTKTDIQPDGPGSSNALPGLSGDVYNVTGYYERAGFSARISKRHRSAFRGEVVQLFAYRGFTQVLADEQVDAQIGYEFQDGPLKGLSAVLQVNNLDNSPYRTRTGVLSDGTMLPETNDQYGRQYIFGLNYKF</sequence>
<keyword evidence="5 11" id="KW-0732">Signal</keyword>
<dbReference type="Pfam" id="PF07715">
    <property type="entry name" value="Plug"/>
    <property type="match status" value="1"/>
</dbReference>
<keyword evidence="2 9" id="KW-0813">Transport</keyword>
<dbReference type="AlphaFoldDB" id="A0A2T9IX08"/>
<evidence type="ECO:0000256" key="9">
    <source>
        <dbReference type="PROSITE-ProRule" id="PRU01360"/>
    </source>
</evidence>
<dbReference type="PROSITE" id="PS01156">
    <property type="entry name" value="TONB_DEPENDENT_REC_2"/>
    <property type="match status" value="1"/>
</dbReference>